<comment type="caution">
    <text evidence="1">The sequence shown here is derived from an EMBL/GenBank/DDBJ whole genome shotgun (WGS) entry which is preliminary data.</text>
</comment>
<dbReference type="AlphaFoldDB" id="A0A4R6BFK9"/>
<keyword evidence="2" id="KW-1185">Reference proteome</keyword>
<dbReference type="Proteomes" id="UP000295310">
    <property type="component" value="Unassembled WGS sequence"/>
</dbReference>
<sequence>MSSNQIALYKKINEQLIENSGLFIEFKGLSYQSENETVKLNPLPDFDGMIVVNDYDNNWTPAENNLKVHSTLSIKDASVLFGSNGVTMPENTIGFAVHIHSKSSFFQKTLTIFEITSDMKDIKFDFNQTFNAGELNGQLSLDYFLYLKEYNNHYFKHANHSGMILTEFDLHNYMVIVDGDASSFPINEFEDKEGPLWKLEKHWVDAESDSFNSSNVCLSLNIKHYLFPQLKEGKTAISRTMMGDIMVQAMAMIITQVKNENCDLHSEEIIVEGSILSACQYWVKTFNVDTTDMFTITNSLRAYFSQSFLKGASEND</sequence>
<name>A0A4R6BFK9_9STAP</name>
<dbReference type="EMBL" id="SCWA01000003">
    <property type="protein sequence ID" value="TDL98661.1"/>
    <property type="molecule type" value="Genomic_DNA"/>
</dbReference>
<reference evidence="1 2" key="1">
    <citation type="submission" date="2019-01" db="EMBL/GenBank/DDBJ databases">
        <title>Draft genome sequences of the type strains of six Macrococcus species.</title>
        <authorList>
            <person name="Mazhar S."/>
            <person name="Altermann E."/>
            <person name="Hill C."/>
            <person name="Mcauliffe O."/>
        </authorList>
    </citation>
    <scope>NUCLEOTIDE SEQUENCE [LARGE SCALE GENOMIC DNA]</scope>
    <source>
        <strain evidence="1 2">CCM4811</strain>
    </source>
</reference>
<proteinExistence type="predicted"/>
<evidence type="ECO:0000313" key="1">
    <source>
        <dbReference type="EMBL" id="TDL98661.1"/>
    </source>
</evidence>
<evidence type="ECO:0000313" key="2">
    <source>
        <dbReference type="Proteomes" id="UP000295310"/>
    </source>
</evidence>
<dbReference type="OrthoDB" id="2963177at2"/>
<gene>
    <name evidence="1" type="ORF">ERX27_02475</name>
</gene>
<accession>A0A4R6BFK9</accession>
<organism evidence="1 2">
    <name type="scientific">Macrococcus brunensis</name>
    <dbReference type="NCBI Taxonomy" id="198483"/>
    <lineage>
        <taxon>Bacteria</taxon>
        <taxon>Bacillati</taxon>
        <taxon>Bacillota</taxon>
        <taxon>Bacilli</taxon>
        <taxon>Bacillales</taxon>
        <taxon>Staphylococcaceae</taxon>
        <taxon>Macrococcus</taxon>
    </lineage>
</organism>
<dbReference type="RefSeq" id="WP_133431254.1">
    <property type="nucleotide sequence ID" value="NZ_SCWA01000003.1"/>
</dbReference>
<protein>
    <submittedName>
        <fullName evidence="1">Uncharacterized protein</fullName>
    </submittedName>
</protein>